<protein>
    <submittedName>
        <fullName evidence="2">Uncharacterized protein</fullName>
    </submittedName>
</protein>
<keyword evidence="3" id="KW-1185">Reference proteome</keyword>
<evidence type="ECO:0000256" key="1">
    <source>
        <dbReference type="SAM" id="MobiDB-lite"/>
    </source>
</evidence>
<feature type="compositionally biased region" description="Acidic residues" evidence="1">
    <location>
        <begin position="218"/>
        <end position="236"/>
    </location>
</feature>
<dbReference type="EMBL" id="KB320524">
    <property type="protein sequence ID" value="ELW69713.1"/>
    <property type="molecule type" value="Genomic_DNA"/>
</dbReference>
<evidence type="ECO:0000313" key="3">
    <source>
        <dbReference type="Proteomes" id="UP000011518"/>
    </source>
</evidence>
<dbReference type="OrthoDB" id="9446792at2759"/>
<sequence>MIRERENGCQWSGRQRARDPWTQERNIAEGKSSKMNEKTDRIFNTSYSFQDKDFSCYQEDLRFVSPLGIWTKFYKSDPRIALGKYSPLEKEILRLGGIHTVAARRLLTFKQEEERKMLKKLKLLSPDYKRAMEYNKQQSASCATCGPHEKMWTARVVMPPEEFKMSQREKINISRHIERMKLARALRNNQLLPYIERLRSSACLSRMGLDIMEKDKAEEEDDYDTTYETTTNDENEEKERKVTERKEIKMNVIFKSDEPKQCFTYRSKDCKPFLPTKKWERSVVGLTNRNLFHLAEFPGDLMLMSQDFISRGLHPSDVTKISSLEEDSIWKKYMHKTAR</sequence>
<dbReference type="eggNOG" id="ENOG502RNK6">
    <property type="taxonomic scope" value="Eukaryota"/>
</dbReference>
<dbReference type="Proteomes" id="UP000011518">
    <property type="component" value="Unassembled WGS sequence"/>
</dbReference>
<organism evidence="2 3">
    <name type="scientific">Tupaia chinensis</name>
    <name type="common">Chinese tree shrew</name>
    <name type="synonym">Tupaia belangeri chinensis</name>
    <dbReference type="NCBI Taxonomy" id="246437"/>
    <lineage>
        <taxon>Eukaryota</taxon>
        <taxon>Metazoa</taxon>
        <taxon>Chordata</taxon>
        <taxon>Craniata</taxon>
        <taxon>Vertebrata</taxon>
        <taxon>Euteleostomi</taxon>
        <taxon>Mammalia</taxon>
        <taxon>Eutheria</taxon>
        <taxon>Euarchontoglires</taxon>
        <taxon>Scandentia</taxon>
        <taxon>Tupaiidae</taxon>
        <taxon>Tupaia</taxon>
    </lineage>
</organism>
<dbReference type="AlphaFoldDB" id="L9L432"/>
<feature type="region of interest" description="Disordered" evidence="1">
    <location>
        <begin position="218"/>
        <end position="242"/>
    </location>
</feature>
<dbReference type="KEGG" id="tup:102479378"/>
<name>L9L432_TUPCH</name>
<dbReference type="PANTHER" id="PTHR47509:SF1">
    <property type="entry name" value="RIKEN CDNA 4933402N03 GENE"/>
    <property type="match status" value="1"/>
</dbReference>
<proteinExistence type="predicted"/>
<dbReference type="Pfam" id="PF17658">
    <property type="entry name" value="DUF5520"/>
    <property type="match status" value="1"/>
</dbReference>
<dbReference type="InterPro" id="IPR040721">
    <property type="entry name" value="DUF5520"/>
</dbReference>
<dbReference type="STRING" id="246437.L9L432"/>
<evidence type="ECO:0000313" key="2">
    <source>
        <dbReference type="EMBL" id="ELW69713.1"/>
    </source>
</evidence>
<reference evidence="3" key="1">
    <citation type="submission" date="2012-07" db="EMBL/GenBank/DDBJ databases">
        <title>Genome of the Chinese tree shrew, a rising model animal genetically related to primates.</title>
        <authorList>
            <person name="Zhang G."/>
            <person name="Fan Y."/>
            <person name="Yao Y."/>
            <person name="Huang Z."/>
        </authorList>
    </citation>
    <scope>NUCLEOTIDE SEQUENCE [LARGE SCALE GENOMIC DNA]</scope>
</reference>
<dbReference type="InParanoid" id="L9L432"/>
<dbReference type="PANTHER" id="PTHR47509">
    <property type="entry name" value="MCG1612"/>
    <property type="match status" value="1"/>
</dbReference>
<gene>
    <name evidence="2" type="ORF">TREES_T100012966</name>
</gene>
<feature type="region of interest" description="Disordered" evidence="1">
    <location>
        <begin position="1"/>
        <end position="20"/>
    </location>
</feature>
<reference evidence="3" key="2">
    <citation type="journal article" date="2013" name="Nat. Commun.">
        <title>Genome of the Chinese tree shrew.</title>
        <authorList>
            <person name="Fan Y."/>
            <person name="Huang Z.Y."/>
            <person name="Cao C.C."/>
            <person name="Chen C.S."/>
            <person name="Chen Y.X."/>
            <person name="Fan D.D."/>
            <person name="He J."/>
            <person name="Hou H.L."/>
            <person name="Hu L."/>
            <person name="Hu X.T."/>
            <person name="Jiang X.T."/>
            <person name="Lai R."/>
            <person name="Lang Y.S."/>
            <person name="Liang B."/>
            <person name="Liao S.G."/>
            <person name="Mu D."/>
            <person name="Ma Y.Y."/>
            <person name="Niu Y.Y."/>
            <person name="Sun X.Q."/>
            <person name="Xia J.Q."/>
            <person name="Xiao J."/>
            <person name="Xiong Z.Q."/>
            <person name="Xu L."/>
            <person name="Yang L."/>
            <person name="Zhang Y."/>
            <person name="Zhao W."/>
            <person name="Zhao X.D."/>
            <person name="Zheng Y.T."/>
            <person name="Zhou J.M."/>
            <person name="Zhu Y.B."/>
            <person name="Zhang G.J."/>
            <person name="Wang J."/>
            <person name="Yao Y.G."/>
        </authorList>
    </citation>
    <scope>NUCLEOTIDE SEQUENCE [LARGE SCALE GENOMIC DNA]</scope>
</reference>
<accession>L9L432</accession>